<dbReference type="EMBL" id="BOOF01000013">
    <property type="protein sequence ID" value="GIH62045.1"/>
    <property type="molecule type" value="Genomic_DNA"/>
</dbReference>
<name>A0ABQ4GKU4_9ACTN</name>
<reference evidence="1 2" key="1">
    <citation type="submission" date="2021-01" db="EMBL/GenBank/DDBJ databases">
        <title>Whole genome shotgun sequence of Microbispora siamensis NBRC 104113.</title>
        <authorList>
            <person name="Komaki H."/>
            <person name="Tamura T."/>
        </authorList>
    </citation>
    <scope>NUCLEOTIDE SEQUENCE [LARGE SCALE GENOMIC DNA]</scope>
    <source>
        <strain evidence="1 2">NBRC 104113</strain>
    </source>
</reference>
<proteinExistence type="predicted"/>
<evidence type="ECO:0000313" key="1">
    <source>
        <dbReference type="EMBL" id="GIH62045.1"/>
    </source>
</evidence>
<sequence>MTVKRLEEMVTTIQDFEYLGEKYFSHWLAKGEVKGEIKSIFSVLEARGLKISDDARERICQCDDPNQLDAWVRRAVTVTSVDELFD</sequence>
<protein>
    <submittedName>
        <fullName evidence="1">Uncharacterized protein</fullName>
    </submittedName>
</protein>
<comment type="caution">
    <text evidence="1">The sequence shown here is derived from an EMBL/GenBank/DDBJ whole genome shotgun (WGS) entry which is preliminary data.</text>
</comment>
<dbReference type="RefSeq" id="WP_204048791.1">
    <property type="nucleotide sequence ID" value="NZ_BOOF01000013.1"/>
</dbReference>
<accession>A0ABQ4GKU4</accession>
<organism evidence="1 2">
    <name type="scientific">Microbispora siamensis</name>
    <dbReference type="NCBI Taxonomy" id="564413"/>
    <lineage>
        <taxon>Bacteria</taxon>
        <taxon>Bacillati</taxon>
        <taxon>Actinomycetota</taxon>
        <taxon>Actinomycetes</taxon>
        <taxon>Streptosporangiales</taxon>
        <taxon>Streptosporangiaceae</taxon>
        <taxon>Microbispora</taxon>
    </lineage>
</organism>
<gene>
    <name evidence="1" type="ORF">Msi02_28620</name>
</gene>
<evidence type="ECO:0000313" key="2">
    <source>
        <dbReference type="Proteomes" id="UP000660454"/>
    </source>
</evidence>
<dbReference type="Proteomes" id="UP000660454">
    <property type="component" value="Unassembled WGS sequence"/>
</dbReference>
<keyword evidence="2" id="KW-1185">Reference proteome</keyword>